<reference evidence="3 4" key="1">
    <citation type="submission" date="2021-03" db="EMBL/GenBank/DDBJ databases">
        <title>Genomic Encyclopedia of Type Strains, Phase III (KMG-III): the genomes of soil and plant-associated and newly described type strains.</title>
        <authorList>
            <person name="Whitman W."/>
        </authorList>
    </citation>
    <scope>NUCLEOTIDE SEQUENCE [LARGE SCALE GENOMIC DNA]</scope>
    <source>
        <strain evidence="3 4">IMMIB AFH-6</strain>
    </source>
</reference>
<protein>
    <submittedName>
        <fullName evidence="3">Uncharacterized protein (TIGR02271 family)</fullName>
    </submittedName>
</protein>
<sequence>MSTERPPSEHEQTIPLYDEVLSVGKRAVERGRVRITTEVREREETVEQELDSDSVEVVRVPVGRPVEVAPEPRHEGDVLIIPVVEEELVVTKRLVLREELHIRKRTTRRTERVTETLRSEEASVERLPAPETAHIQSKNPETLETPPQE</sequence>
<dbReference type="InterPro" id="IPR019060">
    <property type="entry name" value="DUF2382"/>
</dbReference>
<evidence type="ECO:0000313" key="4">
    <source>
        <dbReference type="Proteomes" id="UP000781958"/>
    </source>
</evidence>
<dbReference type="NCBIfam" id="TIGR02271">
    <property type="entry name" value="YsnF/AvaK domain"/>
    <property type="match status" value="1"/>
</dbReference>
<evidence type="ECO:0000259" key="2">
    <source>
        <dbReference type="Pfam" id="PF09557"/>
    </source>
</evidence>
<feature type="region of interest" description="Disordered" evidence="1">
    <location>
        <begin position="106"/>
        <end position="149"/>
    </location>
</feature>
<dbReference type="Proteomes" id="UP000781958">
    <property type="component" value="Unassembled WGS sequence"/>
</dbReference>
<feature type="domain" description="DUF2382" evidence="2">
    <location>
        <begin position="14"/>
        <end position="124"/>
    </location>
</feature>
<evidence type="ECO:0000313" key="3">
    <source>
        <dbReference type="EMBL" id="MBP2295600.1"/>
    </source>
</evidence>
<gene>
    <name evidence="3" type="ORF">J2851_005411</name>
</gene>
<accession>A0ABS4SW39</accession>
<name>A0ABS4SW39_9PROT</name>
<dbReference type="EMBL" id="JAGINP010000023">
    <property type="protein sequence ID" value="MBP2295600.1"/>
    <property type="molecule type" value="Genomic_DNA"/>
</dbReference>
<feature type="compositionally biased region" description="Polar residues" evidence="1">
    <location>
        <begin position="134"/>
        <end position="149"/>
    </location>
</feature>
<proteinExistence type="predicted"/>
<dbReference type="PANTHER" id="PTHR38463:SF1">
    <property type="entry name" value="STRESS RESPONSE PROTEIN YSNF"/>
    <property type="match status" value="1"/>
</dbReference>
<dbReference type="InterPro" id="IPR052967">
    <property type="entry name" value="Stress_Response_Assoc"/>
</dbReference>
<comment type="caution">
    <text evidence="3">The sequence shown here is derived from an EMBL/GenBank/DDBJ whole genome shotgun (WGS) entry which is preliminary data.</text>
</comment>
<dbReference type="Pfam" id="PF09557">
    <property type="entry name" value="DUF2382"/>
    <property type="match status" value="1"/>
</dbReference>
<dbReference type="RefSeq" id="WP_209770147.1">
    <property type="nucleotide sequence ID" value="NZ_JAGINP010000023.1"/>
</dbReference>
<feature type="compositionally biased region" description="Basic and acidic residues" evidence="1">
    <location>
        <begin position="108"/>
        <end position="124"/>
    </location>
</feature>
<evidence type="ECO:0000256" key="1">
    <source>
        <dbReference type="SAM" id="MobiDB-lite"/>
    </source>
</evidence>
<dbReference type="PANTHER" id="PTHR38463">
    <property type="entry name" value="STRESS RESPONSE PROTEIN YSNF"/>
    <property type="match status" value="1"/>
</dbReference>
<organism evidence="3 4">
    <name type="scientific">Azospirillum rugosum</name>
    <dbReference type="NCBI Taxonomy" id="416170"/>
    <lineage>
        <taxon>Bacteria</taxon>
        <taxon>Pseudomonadati</taxon>
        <taxon>Pseudomonadota</taxon>
        <taxon>Alphaproteobacteria</taxon>
        <taxon>Rhodospirillales</taxon>
        <taxon>Azospirillaceae</taxon>
        <taxon>Azospirillum</taxon>
    </lineage>
</organism>
<keyword evidence="4" id="KW-1185">Reference proteome</keyword>